<keyword evidence="3" id="KW-1185">Reference proteome</keyword>
<feature type="domain" description="Schlafen AlbA-2" evidence="1">
    <location>
        <begin position="61"/>
        <end position="175"/>
    </location>
</feature>
<proteinExistence type="predicted"/>
<dbReference type="Proteomes" id="UP000009168">
    <property type="component" value="Unassembled WGS sequence"/>
</dbReference>
<dbReference type="PANTHER" id="PTHR12155">
    <property type="entry name" value="SCHLAFEN"/>
    <property type="match status" value="1"/>
</dbReference>
<organism evidence="2 3">
    <name type="scientific">Tetrahymena thermophila (strain SB210)</name>
    <dbReference type="NCBI Taxonomy" id="312017"/>
    <lineage>
        <taxon>Eukaryota</taxon>
        <taxon>Sar</taxon>
        <taxon>Alveolata</taxon>
        <taxon>Ciliophora</taxon>
        <taxon>Intramacronucleata</taxon>
        <taxon>Oligohymenophorea</taxon>
        <taxon>Hymenostomatida</taxon>
        <taxon>Tetrahymenina</taxon>
        <taxon>Tetrahymenidae</taxon>
        <taxon>Tetrahymena</taxon>
    </lineage>
</organism>
<dbReference type="InParanoid" id="W7X064"/>
<dbReference type="InterPro" id="IPR007421">
    <property type="entry name" value="Schlafen_AlbA_2_dom"/>
</dbReference>
<dbReference type="Gene3D" id="3.30.950.30">
    <property type="entry name" value="Schlafen, AAA domain"/>
    <property type="match status" value="1"/>
</dbReference>
<dbReference type="EMBL" id="GG662523">
    <property type="protein sequence ID" value="EWS72495.1"/>
    <property type="molecule type" value="Genomic_DNA"/>
</dbReference>
<evidence type="ECO:0000313" key="3">
    <source>
        <dbReference type="Proteomes" id="UP000009168"/>
    </source>
</evidence>
<dbReference type="OrthoDB" id="6052143at2759"/>
<protein>
    <submittedName>
        <fullName evidence="2">Divergent AAA domain protein</fullName>
    </submittedName>
</protein>
<dbReference type="KEGG" id="tet:TTHERM_000347999"/>
<evidence type="ECO:0000259" key="1">
    <source>
        <dbReference type="Pfam" id="PF04326"/>
    </source>
</evidence>
<dbReference type="Pfam" id="PF04326">
    <property type="entry name" value="SLFN_AlbA_2"/>
    <property type="match status" value="1"/>
</dbReference>
<dbReference type="InterPro" id="IPR029684">
    <property type="entry name" value="Schlafen"/>
</dbReference>
<reference evidence="3" key="1">
    <citation type="journal article" date="2006" name="PLoS Biol.">
        <title>Macronuclear genome sequence of the ciliate Tetrahymena thermophila, a model eukaryote.</title>
        <authorList>
            <person name="Eisen J.A."/>
            <person name="Coyne R.S."/>
            <person name="Wu M."/>
            <person name="Wu D."/>
            <person name="Thiagarajan M."/>
            <person name="Wortman J.R."/>
            <person name="Badger J.H."/>
            <person name="Ren Q."/>
            <person name="Amedeo P."/>
            <person name="Jones K.M."/>
            <person name="Tallon L.J."/>
            <person name="Delcher A.L."/>
            <person name="Salzberg S.L."/>
            <person name="Silva J.C."/>
            <person name="Haas B.J."/>
            <person name="Majoros W.H."/>
            <person name="Farzad M."/>
            <person name="Carlton J.M."/>
            <person name="Smith R.K. Jr."/>
            <person name="Garg J."/>
            <person name="Pearlman R.E."/>
            <person name="Karrer K.M."/>
            <person name="Sun L."/>
            <person name="Manning G."/>
            <person name="Elde N.C."/>
            <person name="Turkewitz A.P."/>
            <person name="Asai D.J."/>
            <person name="Wilkes D.E."/>
            <person name="Wang Y."/>
            <person name="Cai H."/>
            <person name="Collins K."/>
            <person name="Stewart B.A."/>
            <person name="Lee S.R."/>
            <person name="Wilamowska K."/>
            <person name="Weinberg Z."/>
            <person name="Ruzzo W.L."/>
            <person name="Wloga D."/>
            <person name="Gaertig J."/>
            <person name="Frankel J."/>
            <person name="Tsao C.-C."/>
            <person name="Gorovsky M.A."/>
            <person name="Keeling P.J."/>
            <person name="Waller R.F."/>
            <person name="Patron N.J."/>
            <person name="Cherry J.M."/>
            <person name="Stover N.A."/>
            <person name="Krieger C.J."/>
            <person name="del Toro C."/>
            <person name="Ryder H.F."/>
            <person name="Williamson S.C."/>
            <person name="Barbeau R.A."/>
            <person name="Hamilton E.P."/>
            <person name="Orias E."/>
        </authorList>
    </citation>
    <scope>NUCLEOTIDE SEQUENCE [LARGE SCALE GENOMIC DNA]</scope>
    <source>
        <strain evidence="3">SB210</strain>
    </source>
</reference>
<dbReference type="AlphaFoldDB" id="W7X064"/>
<dbReference type="RefSeq" id="XP_012654992.1">
    <property type="nucleotide sequence ID" value="XM_012799538.1"/>
</dbReference>
<accession>W7X064</accession>
<dbReference type="PANTHER" id="PTHR12155:SF41">
    <property type="entry name" value="SCHLAFEN ALBA-2 DOMAIN-CONTAINING PROTEIN"/>
    <property type="match status" value="1"/>
</dbReference>
<name>W7X064_TETTS</name>
<sequence>MSQNDIENQSEGEIEIEEGEEICVDFQRNNIYNQIKLTDSYEQRACCRSEFELDEQMIFPESLHIDYKHYNWPIISPQITKKIAVEILSFLNCSGGALLIGINDQDYKVKGIQLNTKQREEFQKYIDDKILCFIHPIVKNEVQVTFIPIRQGDVWKKNLYVIRVLIQQGKTDEVYTFSSDNFEMLASVRRQSSCFILKQEHIKNEIQNRIKFPILKIPPHFCKQENIEGIKQSCYVSELEKNHTESIQNNENKESQQIYHENTQKIFVQFLQNCNDSVNQLTRAISNILAQNCIEFTKISQHKQVVFNIKKRKQCKLANEVLSSQQELYNQHHESLIRITFQQQKIFQVDIPAQKVIIFQNIDRSKIQNLKQFLLNEMGDIYILPLEYNFMIQVDDLKEAWNFLNKKRKILTKYSFKNVEVRYGISDNMKITISNLIDNKESLLNFQKYFEDISVGISCKGEDNNDQVILYFSSFIDYILASERLQFLMYQDHNFRQFGKNQKIYINLEIISK</sequence>
<dbReference type="GeneID" id="24438545"/>
<gene>
    <name evidence="2" type="ORF">TTHERM_000347999</name>
</gene>
<evidence type="ECO:0000313" key="2">
    <source>
        <dbReference type="EMBL" id="EWS72495.1"/>
    </source>
</evidence>
<dbReference type="InterPro" id="IPR038461">
    <property type="entry name" value="Schlafen_AlbA_2_dom_sf"/>
</dbReference>